<name>A0ABU2MWL7_9ACTN</name>
<evidence type="ECO:0000313" key="2">
    <source>
        <dbReference type="EMBL" id="MDT0346037.1"/>
    </source>
</evidence>
<sequence>MSDFDFYDVVDVLRTTCAAALGVGGARGVVLGISEGENGRMYAVFIGDTAYMLSPSDLVPTGERVDREAIYGGSAPRGPRPQPPSSG</sequence>
<gene>
    <name evidence="2" type="primary">imm31</name>
    <name evidence="2" type="ORF">RM590_26115</name>
</gene>
<dbReference type="EMBL" id="JAVREL010000018">
    <property type="protein sequence ID" value="MDT0346037.1"/>
    <property type="molecule type" value="Genomic_DNA"/>
</dbReference>
<feature type="compositionally biased region" description="Pro residues" evidence="1">
    <location>
        <begin position="78"/>
        <end position="87"/>
    </location>
</feature>
<dbReference type="Proteomes" id="UP001183246">
    <property type="component" value="Unassembled WGS sequence"/>
</dbReference>
<comment type="caution">
    <text evidence="2">The sequence shown here is derived from an EMBL/GenBank/DDBJ whole genome shotgun (WGS) entry which is preliminary data.</text>
</comment>
<dbReference type="RefSeq" id="WP_311707175.1">
    <property type="nucleotide sequence ID" value="NZ_JAVREL010000018.1"/>
</dbReference>
<proteinExistence type="predicted"/>
<evidence type="ECO:0000256" key="1">
    <source>
        <dbReference type="SAM" id="MobiDB-lite"/>
    </source>
</evidence>
<evidence type="ECO:0000313" key="3">
    <source>
        <dbReference type="Proteomes" id="UP001183246"/>
    </source>
</evidence>
<organism evidence="2 3">
    <name type="scientific">Streptomyces litchfieldiae</name>
    <dbReference type="NCBI Taxonomy" id="3075543"/>
    <lineage>
        <taxon>Bacteria</taxon>
        <taxon>Bacillati</taxon>
        <taxon>Actinomycetota</taxon>
        <taxon>Actinomycetes</taxon>
        <taxon>Kitasatosporales</taxon>
        <taxon>Streptomycetaceae</taxon>
        <taxon>Streptomyces</taxon>
    </lineage>
</organism>
<feature type="region of interest" description="Disordered" evidence="1">
    <location>
        <begin position="67"/>
        <end position="87"/>
    </location>
</feature>
<accession>A0ABU2MWL7</accession>
<protein>
    <submittedName>
        <fullName evidence="2">Imm31 family immunity protein</fullName>
    </submittedName>
</protein>
<reference evidence="3" key="1">
    <citation type="submission" date="2023-07" db="EMBL/GenBank/DDBJ databases">
        <title>30 novel species of actinomycetes from the DSMZ collection.</title>
        <authorList>
            <person name="Nouioui I."/>
        </authorList>
    </citation>
    <scope>NUCLEOTIDE SEQUENCE [LARGE SCALE GENOMIC DNA]</scope>
    <source>
        <strain evidence="3">DSM 44938</strain>
    </source>
</reference>
<keyword evidence="3" id="KW-1185">Reference proteome</keyword>